<dbReference type="NCBIfam" id="NF037976">
    <property type="entry name" value="gtrA_1"/>
    <property type="match status" value="1"/>
</dbReference>
<protein>
    <submittedName>
        <fullName evidence="2">GtrA family protein</fullName>
    </submittedName>
</protein>
<evidence type="ECO:0000256" key="1">
    <source>
        <dbReference type="SAM" id="Phobius"/>
    </source>
</evidence>
<feature type="transmembrane region" description="Helical" evidence="1">
    <location>
        <begin position="82"/>
        <end position="99"/>
    </location>
</feature>
<proteinExistence type="predicted"/>
<keyword evidence="1" id="KW-1133">Transmembrane helix</keyword>
<organism evidence="2 3">
    <name type="scientific">Ancylobacter oerskovii</name>
    <dbReference type="NCBI Taxonomy" id="459519"/>
    <lineage>
        <taxon>Bacteria</taxon>
        <taxon>Pseudomonadati</taxon>
        <taxon>Pseudomonadota</taxon>
        <taxon>Alphaproteobacteria</taxon>
        <taxon>Hyphomicrobiales</taxon>
        <taxon>Xanthobacteraceae</taxon>
        <taxon>Ancylobacter</taxon>
    </lineage>
</organism>
<evidence type="ECO:0000313" key="3">
    <source>
        <dbReference type="Proteomes" id="UP001597299"/>
    </source>
</evidence>
<accession>A0ABW4Z041</accession>
<dbReference type="EMBL" id="JBHUHD010000001">
    <property type="protein sequence ID" value="MFD2141930.1"/>
    <property type="molecule type" value="Genomic_DNA"/>
</dbReference>
<reference evidence="3" key="1">
    <citation type="journal article" date="2019" name="Int. J. Syst. Evol. Microbiol.">
        <title>The Global Catalogue of Microorganisms (GCM) 10K type strain sequencing project: providing services to taxonomists for standard genome sequencing and annotation.</title>
        <authorList>
            <consortium name="The Broad Institute Genomics Platform"/>
            <consortium name="The Broad Institute Genome Sequencing Center for Infectious Disease"/>
            <person name="Wu L."/>
            <person name="Ma J."/>
        </authorList>
    </citation>
    <scope>NUCLEOTIDE SEQUENCE [LARGE SCALE GENOMIC DNA]</scope>
    <source>
        <strain evidence="3">CCM 7435</strain>
    </source>
</reference>
<comment type="caution">
    <text evidence="2">The sequence shown here is derived from an EMBL/GenBank/DDBJ whole genome shotgun (WGS) entry which is preliminary data.</text>
</comment>
<feature type="transmembrane region" description="Helical" evidence="1">
    <location>
        <begin position="40"/>
        <end position="62"/>
    </location>
</feature>
<evidence type="ECO:0000313" key="2">
    <source>
        <dbReference type="EMBL" id="MFD2141930.1"/>
    </source>
</evidence>
<keyword evidence="1" id="KW-0812">Transmembrane</keyword>
<keyword evidence="1" id="KW-0472">Membrane</keyword>
<gene>
    <name evidence="2" type="ORF">ACFSNC_16085</name>
</gene>
<keyword evidence="3" id="KW-1185">Reference proteome</keyword>
<name>A0ABW4Z041_9HYPH</name>
<dbReference type="RefSeq" id="WP_213351654.1">
    <property type="nucleotide sequence ID" value="NZ_JAHBGB010000006.1"/>
</dbReference>
<feature type="transmembrane region" description="Helical" evidence="1">
    <location>
        <begin position="111"/>
        <end position="127"/>
    </location>
</feature>
<dbReference type="Proteomes" id="UP001597299">
    <property type="component" value="Unassembled WGS sequence"/>
</dbReference>
<sequence length="152" mass="16096">MTPAQRIAVLYALFAVLAIGINLAAQWCVLRMAALANVDGWPGLLLALAFGTAVGLVAKYGLDKRYIFRDVSTGAAAHAQKFLLYGATGLLTTAIFWAAEIIGSLIDPEGAGLYIGGVLGLMVGYAMKYRLDKAVVFDTPPLDASHPEERPA</sequence>